<organism evidence="1 2">
    <name type="scientific">Cutibacterium acnes</name>
    <name type="common">Propionibacterium acnes</name>
    <dbReference type="NCBI Taxonomy" id="1747"/>
    <lineage>
        <taxon>Bacteria</taxon>
        <taxon>Bacillati</taxon>
        <taxon>Actinomycetota</taxon>
        <taxon>Actinomycetes</taxon>
        <taxon>Propionibacteriales</taxon>
        <taxon>Propionibacteriaceae</taxon>
        <taxon>Cutibacterium</taxon>
    </lineage>
</organism>
<name>A0A2B7JW08_CUTAC</name>
<dbReference type="RefSeq" id="WP_002519176.1">
    <property type="nucleotide sequence ID" value="NZ_AP019664.1"/>
</dbReference>
<protein>
    <submittedName>
        <fullName evidence="1">Uncharacterized protein</fullName>
    </submittedName>
</protein>
<proteinExistence type="predicted"/>
<evidence type="ECO:0000313" key="2">
    <source>
        <dbReference type="Proteomes" id="UP000226191"/>
    </source>
</evidence>
<dbReference type="Proteomes" id="UP000226191">
    <property type="component" value="Unassembled WGS sequence"/>
</dbReference>
<dbReference type="AlphaFoldDB" id="A0A2B7JW08"/>
<dbReference type="GeneID" id="92856647"/>
<reference evidence="1 2" key="1">
    <citation type="submission" date="2017-02" db="EMBL/GenBank/DDBJ databases">
        <title>Prevalence of linear plasmids in Cutibacterium acnes isolates obtained from cancerous prostatic tissue.</title>
        <authorList>
            <person name="Davidsson S."/>
            <person name="Bruggemann H."/>
        </authorList>
    </citation>
    <scope>NUCLEOTIDE SEQUENCE [LARGE SCALE GENOMIC DNA]</scope>
    <source>
        <strain evidence="1 2">11-78</strain>
    </source>
</reference>
<comment type="caution">
    <text evidence="1">The sequence shown here is derived from an EMBL/GenBank/DDBJ whole genome shotgun (WGS) entry which is preliminary data.</text>
</comment>
<evidence type="ECO:0000313" key="1">
    <source>
        <dbReference type="EMBL" id="PGF36767.1"/>
    </source>
</evidence>
<sequence length="76" mass="8786">MSETPEILTLLGHETRFMWVRRRRPDVARITLKIAANSVTKSASSWRPSLPCTAPDTYLAFIDEEERHEPRHAHTT</sequence>
<accession>A0A2B7JW08</accession>
<dbReference type="EMBL" id="MVCE01000001">
    <property type="protein sequence ID" value="PGF36767.1"/>
    <property type="molecule type" value="Genomic_DNA"/>
</dbReference>
<gene>
    <name evidence="1" type="ORF">B1B09_00590</name>
</gene>